<evidence type="ECO:0000313" key="2">
    <source>
        <dbReference type="EMBL" id="KIY65611.1"/>
    </source>
</evidence>
<proteinExistence type="predicted"/>
<feature type="compositionally biased region" description="Low complexity" evidence="1">
    <location>
        <begin position="140"/>
        <end position="154"/>
    </location>
</feature>
<sequence length="530" mass="57217">MTINGVTCINPSKIHEPSQYAHDDDPLPNQLDSSLSSDIELFLATGDLEHLERAMPSTYQWEADYEHQRMLRESIISAMYLSGIGQTQPARVKRRLSIDLNEEDAHAHQKRLRTDDVTDDNIRQTPANYGSPILDGARGTSPSSSSSTEVQSPSATLPPVTPADTMNDAELADTLDEVEPVATLDTSEDKEASTPAPSATEVPTANIDPILSNAPGSALSSALESAHPTAPVQGAVGTRVSAPAPAPTPSFSVTTRDIVPVVYNRPPGALAATVGVMPNVFGYPLALAPHAMPYHNMIPSYYPPPAMVAPMASAAVPSTVAAAPTAVVPQAAAVAVHPVAPIPATTVQPVHALPTVAAPAAPAAQPDCALWQSLVTTLDTKLWDVNHTLGFPIDSILVADYLNAFRTADRYAVLWTFRYRGNPNATPPRDSRDVRIDSVYTNNLVSYDGMNPVMGRDYRLRMLQAYPYLTIRALEQQKFEYIFHCNINGNIWSCPHCGKDAQGQQNLLTKHFERCRVLRAVENQVRAANA</sequence>
<feature type="region of interest" description="Disordered" evidence="1">
    <location>
        <begin position="104"/>
        <end position="166"/>
    </location>
</feature>
<organism evidence="2 3">
    <name type="scientific">Cylindrobasidium torrendii FP15055 ss-10</name>
    <dbReference type="NCBI Taxonomy" id="1314674"/>
    <lineage>
        <taxon>Eukaryota</taxon>
        <taxon>Fungi</taxon>
        <taxon>Dikarya</taxon>
        <taxon>Basidiomycota</taxon>
        <taxon>Agaricomycotina</taxon>
        <taxon>Agaricomycetes</taxon>
        <taxon>Agaricomycetidae</taxon>
        <taxon>Agaricales</taxon>
        <taxon>Marasmiineae</taxon>
        <taxon>Physalacriaceae</taxon>
        <taxon>Cylindrobasidium</taxon>
    </lineage>
</organism>
<feature type="compositionally biased region" description="Basic and acidic residues" evidence="1">
    <location>
        <begin position="104"/>
        <end position="122"/>
    </location>
</feature>
<reference evidence="2 3" key="1">
    <citation type="journal article" date="2015" name="Fungal Genet. Biol.">
        <title>Evolution of novel wood decay mechanisms in Agaricales revealed by the genome sequences of Fistulina hepatica and Cylindrobasidium torrendii.</title>
        <authorList>
            <person name="Floudas D."/>
            <person name="Held B.W."/>
            <person name="Riley R."/>
            <person name="Nagy L.G."/>
            <person name="Koehler G."/>
            <person name="Ransdell A.S."/>
            <person name="Younus H."/>
            <person name="Chow J."/>
            <person name="Chiniquy J."/>
            <person name="Lipzen A."/>
            <person name="Tritt A."/>
            <person name="Sun H."/>
            <person name="Haridas S."/>
            <person name="LaButti K."/>
            <person name="Ohm R.A."/>
            <person name="Kues U."/>
            <person name="Blanchette R.A."/>
            <person name="Grigoriev I.V."/>
            <person name="Minto R.E."/>
            <person name="Hibbett D.S."/>
        </authorList>
    </citation>
    <scope>NUCLEOTIDE SEQUENCE [LARGE SCALE GENOMIC DNA]</scope>
    <source>
        <strain evidence="2 3">FP15055 ss-10</strain>
    </source>
</reference>
<dbReference type="AlphaFoldDB" id="A0A0D7B7U1"/>
<feature type="region of interest" description="Disordered" evidence="1">
    <location>
        <begin position="184"/>
        <end position="231"/>
    </location>
</feature>
<evidence type="ECO:0000313" key="3">
    <source>
        <dbReference type="Proteomes" id="UP000054007"/>
    </source>
</evidence>
<feature type="compositionally biased region" description="Polar residues" evidence="1">
    <location>
        <begin position="214"/>
        <end position="223"/>
    </location>
</feature>
<dbReference type="Proteomes" id="UP000054007">
    <property type="component" value="Unassembled WGS sequence"/>
</dbReference>
<keyword evidence="3" id="KW-1185">Reference proteome</keyword>
<gene>
    <name evidence="2" type="ORF">CYLTODRAFT_445240</name>
</gene>
<evidence type="ECO:0000256" key="1">
    <source>
        <dbReference type="SAM" id="MobiDB-lite"/>
    </source>
</evidence>
<protein>
    <submittedName>
        <fullName evidence="2">Uncharacterized protein</fullName>
    </submittedName>
</protein>
<dbReference type="EMBL" id="KN880583">
    <property type="protein sequence ID" value="KIY65611.1"/>
    <property type="molecule type" value="Genomic_DNA"/>
</dbReference>
<name>A0A0D7B7U1_9AGAR</name>
<accession>A0A0D7B7U1</accession>